<dbReference type="Proteomes" id="UP001314229">
    <property type="component" value="Unassembled WGS sequence"/>
</dbReference>
<evidence type="ECO:0000313" key="2">
    <source>
        <dbReference type="EMBL" id="CAK6977532.1"/>
    </source>
</evidence>
<evidence type="ECO:0000313" key="3">
    <source>
        <dbReference type="Proteomes" id="UP001314229"/>
    </source>
</evidence>
<proteinExistence type="predicted"/>
<dbReference type="AlphaFoldDB" id="A0AAV1PZQ7"/>
<gene>
    <name evidence="2" type="ORF">FSCOSCO3_A011817</name>
</gene>
<feature type="compositionally biased region" description="Basic and acidic residues" evidence="1">
    <location>
        <begin position="1"/>
        <end position="14"/>
    </location>
</feature>
<evidence type="ECO:0000256" key="1">
    <source>
        <dbReference type="SAM" id="MobiDB-lite"/>
    </source>
</evidence>
<dbReference type="EMBL" id="CAWUFR010000414">
    <property type="protein sequence ID" value="CAK6977532.1"/>
    <property type="molecule type" value="Genomic_DNA"/>
</dbReference>
<reference evidence="2 3" key="1">
    <citation type="submission" date="2024-01" db="EMBL/GenBank/DDBJ databases">
        <authorList>
            <person name="Alioto T."/>
            <person name="Alioto T."/>
            <person name="Gomez Garrido J."/>
        </authorList>
    </citation>
    <scope>NUCLEOTIDE SEQUENCE [LARGE SCALE GENOMIC DNA]</scope>
</reference>
<comment type="caution">
    <text evidence="2">The sequence shown here is derived from an EMBL/GenBank/DDBJ whole genome shotgun (WGS) entry which is preliminary data.</text>
</comment>
<feature type="region of interest" description="Disordered" evidence="1">
    <location>
        <begin position="1"/>
        <end position="44"/>
    </location>
</feature>
<name>A0AAV1PZQ7_SCOSC</name>
<protein>
    <submittedName>
        <fullName evidence="2">Uncharacterized protein</fullName>
    </submittedName>
</protein>
<feature type="non-terminal residue" evidence="2">
    <location>
        <position position="96"/>
    </location>
</feature>
<organism evidence="2 3">
    <name type="scientific">Scomber scombrus</name>
    <name type="common">Atlantic mackerel</name>
    <name type="synonym">Scomber vernalis</name>
    <dbReference type="NCBI Taxonomy" id="13677"/>
    <lineage>
        <taxon>Eukaryota</taxon>
        <taxon>Metazoa</taxon>
        <taxon>Chordata</taxon>
        <taxon>Craniata</taxon>
        <taxon>Vertebrata</taxon>
        <taxon>Euteleostomi</taxon>
        <taxon>Actinopterygii</taxon>
        <taxon>Neopterygii</taxon>
        <taxon>Teleostei</taxon>
        <taxon>Neoteleostei</taxon>
        <taxon>Acanthomorphata</taxon>
        <taxon>Pelagiaria</taxon>
        <taxon>Scombriformes</taxon>
        <taxon>Scombridae</taxon>
        <taxon>Scomber</taxon>
    </lineage>
</organism>
<accession>A0AAV1PZQ7</accession>
<keyword evidence="3" id="KW-1185">Reference proteome</keyword>
<sequence length="96" mass="10733">MDRSLEELTSRRFGDTSLVQPGSLPGHADGRTSTQSEGSAGRVAQLHGQFWRHQRICRNLKNAGNQQTGVVRRSRSLEGTLVDLPTKRCIGRWEMT</sequence>